<dbReference type="EMBL" id="AGNL01018825">
    <property type="protein sequence ID" value="EJK62502.1"/>
    <property type="molecule type" value="Genomic_DNA"/>
</dbReference>
<protein>
    <submittedName>
        <fullName evidence="1">Uncharacterized protein</fullName>
    </submittedName>
</protein>
<gene>
    <name evidence="1" type="ORF">THAOC_16884</name>
</gene>
<name>K0SW45_THAOC</name>
<sequence>MCDTQCDQVAESTDGPDGCMRYTTPLNECYNAARLFPGDESWSDVDIIDTIVMKSLNRRFFTSKDSTCQNDKQNTAIQPVDGGDSFVIPFDECVGPFGPPRPWGKFTLIESSGEKHSDEDAIVSVS</sequence>
<dbReference type="Proteomes" id="UP000266841">
    <property type="component" value="Unassembled WGS sequence"/>
</dbReference>
<evidence type="ECO:0000313" key="1">
    <source>
        <dbReference type="EMBL" id="EJK62502.1"/>
    </source>
</evidence>
<comment type="caution">
    <text evidence="1">The sequence shown here is derived from an EMBL/GenBank/DDBJ whole genome shotgun (WGS) entry which is preliminary data.</text>
</comment>
<accession>K0SW45</accession>
<evidence type="ECO:0000313" key="2">
    <source>
        <dbReference type="Proteomes" id="UP000266841"/>
    </source>
</evidence>
<proteinExistence type="predicted"/>
<dbReference type="eggNOG" id="ENOG502SGY0">
    <property type="taxonomic scope" value="Eukaryota"/>
</dbReference>
<organism evidence="1 2">
    <name type="scientific">Thalassiosira oceanica</name>
    <name type="common">Marine diatom</name>
    <dbReference type="NCBI Taxonomy" id="159749"/>
    <lineage>
        <taxon>Eukaryota</taxon>
        <taxon>Sar</taxon>
        <taxon>Stramenopiles</taxon>
        <taxon>Ochrophyta</taxon>
        <taxon>Bacillariophyta</taxon>
        <taxon>Coscinodiscophyceae</taxon>
        <taxon>Thalassiosirophycidae</taxon>
        <taxon>Thalassiosirales</taxon>
        <taxon>Thalassiosiraceae</taxon>
        <taxon>Thalassiosira</taxon>
    </lineage>
</organism>
<dbReference type="AlphaFoldDB" id="K0SW45"/>
<reference evidence="1 2" key="1">
    <citation type="journal article" date="2012" name="Genome Biol.">
        <title>Genome and low-iron response of an oceanic diatom adapted to chronic iron limitation.</title>
        <authorList>
            <person name="Lommer M."/>
            <person name="Specht M."/>
            <person name="Roy A.S."/>
            <person name="Kraemer L."/>
            <person name="Andreson R."/>
            <person name="Gutowska M.A."/>
            <person name="Wolf J."/>
            <person name="Bergner S.V."/>
            <person name="Schilhabel M.B."/>
            <person name="Klostermeier U.C."/>
            <person name="Beiko R.G."/>
            <person name="Rosenstiel P."/>
            <person name="Hippler M."/>
            <person name="Laroche J."/>
        </authorList>
    </citation>
    <scope>NUCLEOTIDE SEQUENCE [LARGE SCALE GENOMIC DNA]</scope>
    <source>
        <strain evidence="1 2">CCMP1005</strain>
    </source>
</reference>
<keyword evidence="2" id="KW-1185">Reference proteome</keyword>
<dbReference type="OrthoDB" id="204571at2759"/>